<keyword evidence="1" id="KW-0732">Signal</keyword>
<organism evidence="2 3">
    <name type="scientific">Brachionus plicatilis</name>
    <name type="common">Marine rotifer</name>
    <name type="synonym">Brachionus muelleri</name>
    <dbReference type="NCBI Taxonomy" id="10195"/>
    <lineage>
        <taxon>Eukaryota</taxon>
        <taxon>Metazoa</taxon>
        <taxon>Spiralia</taxon>
        <taxon>Gnathifera</taxon>
        <taxon>Rotifera</taxon>
        <taxon>Eurotatoria</taxon>
        <taxon>Monogononta</taxon>
        <taxon>Pseudotrocha</taxon>
        <taxon>Ploima</taxon>
        <taxon>Brachionidae</taxon>
        <taxon>Brachionus</taxon>
    </lineage>
</organism>
<name>A0A3M7QPC3_BRAPC</name>
<accession>A0A3M7QPC3</accession>
<evidence type="ECO:0000313" key="2">
    <source>
        <dbReference type="EMBL" id="RNA12808.1"/>
    </source>
</evidence>
<feature type="chain" id="PRO_5018074956" evidence="1">
    <location>
        <begin position="22"/>
        <end position="85"/>
    </location>
</feature>
<comment type="caution">
    <text evidence="2">The sequence shown here is derived from an EMBL/GenBank/DDBJ whole genome shotgun (WGS) entry which is preliminary data.</text>
</comment>
<evidence type="ECO:0000313" key="3">
    <source>
        <dbReference type="Proteomes" id="UP000276133"/>
    </source>
</evidence>
<feature type="signal peptide" evidence="1">
    <location>
        <begin position="1"/>
        <end position="21"/>
    </location>
</feature>
<reference evidence="2 3" key="1">
    <citation type="journal article" date="2018" name="Sci. Rep.">
        <title>Genomic signatures of local adaptation to the degree of environmental predictability in rotifers.</title>
        <authorList>
            <person name="Franch-Gras L."/>
            <person name="Hahn C."/>
            <person name="Garcia-Roger E.M."/>
            <person name="Carmona M.J."/>
            <person name="Serra M."/>
            <person name="Gomez A."/>
        </authorList>
    </citation>
    <scope>NUCLEOTIDE SEQUENCE [LARGE SCALE GENOMIC DNA]</scope>
    <source>
        <strain evidence="2">HYR1</strain>
    </source>
</reference>
<dbReference type="EMBL" id="REGN01005611">
    <property type="protein sequence ID" value="RNA12808.1"/>
    <property type="molecule type" value="Genomic_DNA"/>
</dbReference>
<sequence length="85" mass="9848">MRFLLFLSLALIALSHLTVEAFSPRDIHMGKVLNQAMIILIDSQKHLKENQLNTESPVDLNTRTDTVLLKKLYINHFNMIKMIEN</sequence>
<gene>
    <name evidence="2" type="ORF">BpHYR1_039180</name>
</gene>
<proteinExistence type="predicted"/>
<protein>
    <submittedName>
        <fullName evidence="2">Uncharacterized protein</fullName>
    </submittedName>
</protein>
<evidence type="ECO:0000256" key="1">
    <source>
        <dbReference type="SAM" id="SignalP"/>
    </source>
</evidence>
<keyword evidence="3" id="KW-1185">Reference proteome</keyword>
<dbReference type="AlphaFoldDB" id="A0A3M7QPC3"/>
<dbReference type="Proteomes" id="UP000276133">
    <property type="component" value="Unassembled WGS sequence"/>
</dbReference>